<keyword evidence="2" id="KW-1185">Reference proteome</keyword>
<gene>
    <name evidence="1" type="ORF">H9L05_00105</name>
</gene>
<dbReference type="EMBL" id="CP060784">
    <property type="protein sequence ID" value="QNP52271.1"/>
    <property type="molecule type" value="Genomic_DNA"/>
</dbReference>
<dbReference type="Proteomes" id="UP000516093">
    <property type="component" value="Chromosome"/>
</dbReference>
<dbReference type="KEGG" id="hqi:H9L05_00105"/>
<name>A0A7H0GVF5_9BACT</name>
<dbReference type="AlphaFoldDB" id="A0A7H0GVF5"/>
<proteinExistence type="predicted"/>
<evidence type="ECO:0000313" key="2">
    <source>
        <dbReference type="Proteomes" id="UP000516093"/>
    </source>
</evidence>
<dbReference type="RefSeq" id="WP_187732530.1">
    <property type="nucleotide sequence ID" value="NZ_BMFN01000002.1"/>
</dbReference>
<sequence length="50" mass="5742">MKIQQILCRIWQKEIGLLQASFLKAHSDTDFVRICKPANDRPASTAQQLE</sequence>
<protein>
    <submittedName>
        <fullName evidence="1">Uncharacterized protein</fullName>
    </submittedName>
</protein>
<reference evidence="1 2" key="1">
    <citation type="submission" date="2020-08" db="EMBL/GenBank/DDBJ databases">
        <title>Genome sequence of Hymenobacter qilianensis JCM 19763T.</title>
        <authorList>
            <person name="Hyun D.-W."/>
            <person name="Bae J.-W."/>
        </authorList>
    </citation>
    <scope>NUCLEOTIDE SEQUENCE [LARGE SCALE GENOMIC DNA]</scope>
    <source>
        <strain evidence="1 2">JCM 19763</strain>
    </source>
</reference>
<evidence type="ECO:0000313" key="1">
    <source>
        <dbReference type="EMBL" id="QNP52271.1"/>
    </source>
</evidence>
<organism evidence="1 2">
    <name type="scientific">Hymenobacter qilianensis</name>
    <dbReference type="NCBI Taxonomy" id="1385715"/>
    <lineage>
        <taxon>Bacteria</taxon>
        <taxon>Pseudomonadati</taxon>
        <taxon>Bacteroidota</taxon>
        <taxon>Cytophagia</taxon>
        <taxon>Cytophagales</taxon>
        <taxon>Hymenobacteraceae</taxon>
        <taxon>Hymenobacter</taxon>
    </lineage>
</organism>
<accession>A0A7H0GVF5</accession>